<comment type="caution">
    <text evidence="3">The sequence shown here is derived from an EMBL/GenBank/DDBJ whole genome shotgun (WGS) entry which is preliminary data.</text>
</comment>
<accession>A0ABP5F6P4</accession>
<feature type="domain" description="MoaF C-terminal" evidence="2">
    <location>
        <begin position="156"/>
        <end position="266"/>
    </location>
</feature>
<keyword evidence="4" id="KW-1185">Reference proteome</keyword>
<dbReference type="EMBL" id="BAAAQN010000003">
    <property type="protein sequence ID" value="GAA2014664.1"/>
    <property type="molecule type" value="Genomic_DNA"/>
</dbReference>
<reference evidence="4" key="1">
    <citation type="journal article" date="2019" name="Int. J. Syst. Evol. Microbiol.">
        <title>The Global Catalogue of Microorganisms (GCM) 10K type strain sequencing project: providing services to taxonomists for standard genome sequencing and annotation.</title>
        <authorList>
            <consortium name="The Broad Institute Genomics Platform"/>
            <consortium name="The Broad Institute Genome Sequencing Center for Infectious Disease"/>
            <person name="Wu L."/>
            <person name="Ma J."/>
        </authorList>
    </citation>
    <scope>NUCLEOTIDE SEQUENCE [LARGE SCALE GENOMIC DNA]</scope>
    <source>
        <strain evidence="4">JCM 16014</strain>
    </source>
</reference>
<evidence type="ECO:0000313" key="3">
    <source>
        <dbReference type="EMBL" id="GAA2014664.1"/>
    </source>
</evidence>
<dbReference type="Pfam" id="PF10703">
    <property type="entry name" value="MoaF"/>
    <property type="match status" value="1"/>
</dbReference>
<evidence type="ECO:0008006" key="5">
    <source>
        <dbReference type="Google" id="ProtNLM"/>
    </source>
</evidence>
<dbReference type="Proteomes" id="UP001500751">
    <property type="component" value="Unassembled WGS sequence"/>
</dbReference>
<evidence type="ECO:0000259" key="2">
    <source>
        <dbReference type="Pfam" id="PF17409"/>
    </source>
</evidence>
<dbReference type="InterPro" id="IPR012674">
    <property type="entry name" value="Calycin"/>
</dbReference>
<proteinExistence type="predicted"/>
<dbReference type="Pfam" id="PF17409">
    <property type="entry name" value="MoaF_C"/>
    <property type="match status" value="1"/>
</dbReference>
<dbReference type="InterPro" id="IPR035348">
    <property type="entry name" value="MoaF_C"/>
</dbReference>
<evidence type="ECO:0000259" key="1">
    <source>
        <dbReference type="Pfam" id="PF10703"/>
    </source>
</evidence>
<protein>
    <recommendedName>
        <fullName evidence="5">Molybdenum cofactor biosynthesis protein F</fullName>
    </recommendedName>
</protein>
<organism evidence="3 4">
    <name type="scientific">Catenulispora yoronensis</name>
    <dbReference type="NCBI Taxonomy" id="450799"/>
    <lineage>
        <taxon>Bacteria</taxon>
        <taxon>Bacillati</taxon>
        <taxon>Actinomycetota</taxon>
        <taxon>Actinomycetes</taxon>
        <taxon>Catenulisporales</taxon>
        <taxon>Catenulisporaceae</taxon>
        <taxon>Catenulispora</taxon>
    </lineage>
</organism>
<sequence>MARWVARLGYMTSYDQDYAASDLWPTLNILDNSGFSAYNVPESGALDGRTLTLRLDGAGEVGVRFVGGGRLELREGLDVTSHVASVKEVDGGLFLVHFGRSDNELAAVVLVLDLVAGVVTVVGSSIVPGPAKGGLFAQEHVDGGAVDGDTLERHLRTSELVGRRVQYVYGPDNAYEHIYLHENAYAWHCLAGAEKGLADVDRARVWKIREDIYLLAWQEKVVPCDGVVILNFRAHQSTGRIWGYDTDAKTTNAIAMGARSVFLNHTAHDPASWAV</sequence>
<dbReference type="InterPro" id="IPR024724">
    <property type="entry name" value="MoaF_N"/>
</dbReference>
<evidence type="ECO:0000313" key="4">
    <source>
        <dbReference type="Proteomes" id="UP001500751"/>
    </source>
</evidence>
<gene>
    <name evidence="3" type="ORF">GCM10009839_07150</name>
</gene>
<name>A0ABP5F6P4_9ACTN</name>
<dbReference type="Gene3D" id="2.40.128.20">
    <property type="match status" value="1"/>
</dbReference>
<feature type="domain" description="Molybdenum cofactor biosynthesis protein F N-terminal" evidence="1">
    <location>
        <begin position="24"/>
        <end position="126"/>
    </location>
</feature>